<dbReference type="KEGG" id="ark:D6B99_16065"/>
<sequence>MSYPLPIHIKESIAELRAIQRKGSELIAKRMLVLIEIKKHEKEGISKRELSVLTGINHNSIVKWRKMYLAKGLESLLSHGRVGGFKKSVISAEEHQQIEQLLKDPNNGIRGYKELLDWVRTKLSKDIKYITLVKYAQRHFGTKIKVARKSHINKDKEAVEAFKKTSIGNVSS</sequence>
<evidence type="ECO:0000313" key="2">
    <source>
        <dbReference type="EMBL" id="AYD48994.1"/>
    </source>
</evidence>
<dbReference type="InterPro" id="IPR009057">
    <property type="entry name" value="Homeodomain-like_sf"/>
</dbReference>
<accession>A0A386HUH8</accession>
<gene>
    <name evidence="1" type="ORF">D6B99_08455</name>
    <name evidence="2" type="ORF">D6B99_16065</name>
</gene>
<dbReference type="RefSeq" id="WP_119986969.1">
    <property type="nucleotide sequence ID" value="NZ_CP032489.1"/>
</dbReference>
<evidence type="ECO:0000313" key="3">
    <source>
        <dbReference type="Proteomes" id="UP000266118"/>
    </source>
</evidence>
<dbReference type="EMBL" id="CP032489">
    <property type="protein sequence ID" value="AYD48994.1"/>
    <property type="molecule type" value="Genomic_DNA"/>
</dbReference>
<dbReference type="Proteomes" id="UP000266118">
    <property type="component" value="Chromosome"/>
</dbReference>
<proteinExistence type="predicted"/>
<protein>
    <submittedName>
        <fullName evidence="2">Uncharacterized protein</fullName>
    </submittedName>
</protein>
<organism evidence="2 3">
    <name type="scientific">Arachidicoccus soli</name>
    <dbReference type="NCBI Taxonomy" id="2341117"/>
    <lineage>
        <taxon>Bacteria</taxon>
        <taxon>Pseudomonadati</taxon>
        <taxon>Bacteroidota</taxon>
        <taxon>Chitinophagia</taxon>
        <taxon>Chitinophagales</taxon>
        <taxon>Chitinophagaceae</taxon>
        <taxon>Arachidicoccus</taxon>
    </lineage>
</organism>
<name>A0A386HUH8_9BACT</name>
<dbReference type="SUPFAM" id="SSF46689">
    <property type="entry name" value="Homeodomain-like"/>
    <property type="match status" value="1"/>
</dbReference>
<evidence type="ECO:0000313" key="1">
    <source>
        <dbReference type="EMBL" id="AYD47634.1"/>
    </source>
</evidence>
<dbReference type="OrthoDB" id="677437at2"/>
<keyword evidence="3" id="KW-1185">Reference proteome</keyword>
<dbReference type="KEGG" id="ark:D6B99_08455"/>
<dbReference type="AlphaFoldDB" id="A0A386HUH8"/>
<reference evidence="2 3" key="1">
    <citation type="submission" date="2018-09" db="EMBL/GenBank/DDBJ databases">
        <title>Arachidicoccus sp. nov., a bacterium isolated from soil.</title>
        <authorList>
            <person name="Weon H.-Y."/>
            <person name="Kwon S.-W."/>
            <person name="Lee S.A."/>
        </authorList>
    </citation>
    <scope>NUCLEOTIDE SEQUENCE [LARGE SCALE GENOMIC DNA]</scope>
    <source>
        <strain evidence="2 3">KIS59-12</strain>
    </source>
</reference>
<dbReference type="EMBL" id="CP032489">
    <property type="protein sequence ID" value="AYD47634.1"/>
    <property type="molecule type" value="Genomic_DNA"/>
</dbReference>